<dbReference type="PANTHER" id="PTHR35867">
    <property type="entry name" value="PROTEIN RSEC"/>
    <property type="match status" value="1"/>
</dbReference>
<dbReference type="OrthoDB" id="9795854at2"/>
<dbReference type="PANTHER" id="PTHR35867:SF1">
    <property type="entry name" value="PROTEIN RSEC"/>
    <property type="match status" value="1"/>
</dbReference>
<gene>
    <name evidence="2" type="ORF">DI392_05840</name>
</gene>
<name>A0A2U3BCY1_9VIBR</name>
<proteinExistence type="predicted"/>
<dbReference type="InterPro" id="IPR007359">
    <property type="entry name" value="SigmaE_reg_RseC_MucC"/>
</dbReference>
<keyword evidence="3" id="KW-1185">Reference proteome</keyword>
<feature type="transmembrane region" description="Helical" evidence="1">
    <location>
        <begin position="111"/>
        <end position="128"/>
    </location>
</feature>
<evidence type="ECO:0000313" key="2">
    <source>
        <dbReference type="EMBL" id="PWI34623.1"/>
    </source>
</evidence>
<feature type="transmembrane region" description="Helical" evidence="1">
    <location>
        <begin position="78"/>
        <end position="99"/>
    </location>
</feature>
<keyword evidence="1" id="KW-1133">Transmembrane helix</keyword>
<dbReference type="PIRSF" id="PIRSF004923">
    <property type="entry name" value="RseC"/>
    <property type="match status" value="1"/>
</dbReference>
<organism evidence="2 3">
    <name type="scientific">Vibrio albus</name>
    <dbReference type="NCBI Taxonomy" id="2200953"/>
    <lineage>
        <taxon>Bacteria</taxon>
        <taxon>Pseudomonadati</taxon>
        <taxon>Pseudomonadota</taxon>
        <taxon>Gammaproteobacteria</taxon>
        <taxon>Vibrionales</taxon>
        <taxon>Vibrionaceae</taxon>
        <taxon>Vibrio</taxon>
    </lineage>
</organism>
<evidence type="ECO:0000256" key="1">
    <source>
        <dbReference type="SAM" id="Phobius"/>
    </source>
</evidence>
<accession>A0A2U3BCY1</accession>
<protein>
    <submittedName>
        <fullName evidence="2">Transcriptional regulator</fullName>
    </submittedName>
</protein>
<keyword evidence="1" id="KW-0472">Membrane</keyword>
<evidence type="ECO:0000313" key="3">
    <source>
        <dbReference type="Proteomes" id="UP000245362"/>
    </source>
</evidence>
<sequence>MMTALATVTAVTESKQGNVVELSCQQQSSCSHCSSKSSCGTGIVSKAVGNKSHKWALITQKKVKPGQMIEIGLPEKKLLQFASVVYLIPIVMLMLGGFLGESLFASGDGEGWVILSAFLCMAAGIWLARKLSEKMQQASEQAITLIRVLGDPVDIG</sequence>
<dbReference type="Proteomes" id="UP000245362">
    <property type="component" value="Unassembled WGS sequence"/>
</dbReference>
<dbReference type="Pfam" id="PF04246">
    <property type="entry name" value="RseC_MucC"/>
    <property type="match status" value="1"/>
</dbReference>
<comment type="caution">
    <text evidence="2">The sequence shown here is derived from an EMBL/GenBank/DDBJ whole genome shotgun (WGS) entry which is preliminary data.</text>
</comment>
<dbReference type="InterPro" id="IPR026268">
    <property type="entry name" value="RseC"/>
</dbReference>
<reference evidence="2 3" key="1">
    <citation type="submission" date="2018-05" db="EMBL/GenBank/DDBJ databases">
        <title>Vibrio limimaris sp. nov., isolated from marine sediment.</title>
        <authorList>
            <person name="Li C.-M."/>
        </authorList>
    </citation>
    <scope>NUCLEOTIDE SEQUENCE [LARGE SCALE GENOMIC DNA]</scope>
    <source>
        <strain evidence="2 3">E4404</strain>
    </source>
</reference>
<dbReference type="AlphaFoldDB" id="A0A2U3BCY1"/>
<dbReference type="EMBL" id="QFWT01000002">
    <property type="protein sequence ID" value="PWI34623.1"/>
    <property type="molecule type" value="Genomic_DNA"/>
</dbReference>
<keyword evidence="1" id="KW-0812">Transmembrane</keyword>
<dbReference type="RefSeq" id="WP_109318959.1">
    <property type="nucleotide sequence ID" value="NZ_QFWT01000002.1"/>
</dbReference>